<proteinExistence type="predicted"/>
<reference evidence="1 2" key="1">
    <citation type="submission" date="2018-12" db="EMBL/GenBank/DDBJ databases">
        <authorList>
            <person name="Sun L."/>
            <person name="Chen Z."/>
        </authorList>
    </citation>
    <scope>NUCLEOTIDE SEQUENCE [LARGE SCALE GENOMIC DNA]</scope>
    <source>
        <strain evidence="1 2">3-5-3</strain>
    </source>
</reference>
<organism evidence="1 2">
    <name type="scientific">Paenibacillus zeisoli</name>
    <dbReference type="NCBI Taxonomy" id="2496267"/>
    <lineage>
        <taxon>Bacteria</taxon>
        <taxon>Bacillati</taxon>
        <taxon>Bacillota</taxon>
        <taxon>Bacilli</taxon>
        <taxon>Bacillales</taxon>
        <taxon>Paenibacillaceae</taxon>
        <taxon>Paenibacillus</taxon>
    </lineage>
</organism>
<evidence type="ECO:0000313" key="1">
    <source>
        <dbReference type="EMBL" id="RUT36049.1"/>
    </source>
</evidence>
<dbReference type="Proteomes" id="UP000272464">
    <property type="component" value="Unassembled WGS sequence"/>
</dbReference>
<gene>
    <name evidence="1" type="ORF">EJP77_03370</name>
</gene>
<protein>
    <submittedName>
        <fullName evidence="1">Uncharacterized protein</fullName>
    </submittedName>
</protein>
<sequence length="177" mass="19610">MKLRLVPLTTSVVISAAVLFGGWFAYSQLAVEAPLKKLVTQYEGVNNVQFDINQKQVDLKLDLDPKTDLRGLVEHLTVDGKSLLGSRKLKLTVVDHSNKTLDQWWSKALFPVAEAMDNKKYTEIPATLEKLKEGTPGLTVNTVMDTQNIYVSLSDGKASKFIILPRVPGELGVWSNV</sequence>
<dbReference type="EMBL" id="RZNX01000001">
    <property type="protein sequence ID" value="RUT36049.1"/>
    <property type="molecule type" value="Genomic_DNA"/>
</dbReference>
<keyword evidence="2" id="KW-1185">Reference proteome</keyword>
<dbReference type="OrthoDB" id="2652483at2"/>
<dbReference type="RefSeq" id="WP_127197745.1">
    <property type="nucleotide sequence ID" value="NZ_RZNX01000001.1"/>
</dbReference>
<comment type="caution">
    <text evidence="1">The sequence shown here is derived from an EMBL/GenBank/DDBJ whole genome shotgun (WGS) entry which is preliminary data.</text>
</comment>
<dbReference type="AlphaFoldDB" id="A0A3S1E1V8"/>
<accession>A0A3S1E1V8</accession>
<evidence type="ECO:0000313" key="2">
    <source>
        <dbReference type="Proteomes" id="UP000272464"/>
    </source>
</evidence>
<name>A0A3S1E1V8_9BACL</name>